<dbReference type="AlphaFoldDB" id="A0A9D4QJR5"/>
<dbReference type="PROSITE" id="PS00086">
    <property type="entry name" value="CYTOCHROME_P450"/>
    <property type="match status" value="1"/>
</dbReference>
<organism evidence="12 13">
    <name type="scientific">Rhipicephalus sanguineus</name>
    <name type="common">Brown dog tick</name>
    <name type="synonym">Ixodes sanguineus</name>
    <dbReference type="NCBI Taxonomy" id="34632"/>
    <lineage>
        <taxon>Eukaryota</taxon>
        <taxon>Metazoa</taxon>
        <taxon>Ecdysozoa</taxon>
        <taxon>Arthropoda</taxon>
        <taxon>Chelicerata</taxon>
        <taxon>Arachnida</taxon>
        <taxon>Acari</taxon>
        <taxon>Parasitiformes</taxon>
        <taxon>Ixodida</taxon>
        <taxon>Ixodoidea</taxon>
        <taxon>Ixodidae</taxon>
        <taxon>Rhipicephalinae</taxon>
        <taxon>Rhipicephalus</taxon>
        <taxon>Rhipicephalus</taxon>
    </lineage>
</organism>
<evidence type="ECO:0000256" key="8">
    <source>
        <dbReference type="ARBA" id="ARBA00023136"/>
    </source>
</evidence>
<evidence type="ECO:0008006" key="14">
    <source>
        <dbReference type="Google" id="ProtNLM"/>
    </source>
</evidence>
<accession>A0A9D4QJR5</accession>
<proteinExistence type="inferred from homology"/>
<evidence type="ECO:0000256" key="2">
    <source>
        <dbReference type="ARBA" id="ARBA00004586"/>
    </source>
</evidence>
<dbReference type="CDD" id="cd20628">
    <property type="entry name" value="CYP4"/>
    <property type="match status" value="1"/>
</dbReference>
<dbReference type="SUPFAM" id="SSF48264">
    <property type="entry name" value="Cytochrome P450"/>
    <property type="match status" value="1"/>
</dbReference>
<evidence type="ECO:0000256" key="5">
    <source>
        <dbReference type="ARBA" id="ARBA00022824"/>
    </source>
</evidence>
<feature type="compositionally biased region" description="Acidic residues" evidence="11">
    <location>
        <begin position="231"/>
        <end position="249"/>
    </location>
</feature>
<dbReference type="PRINTS" id="PR00385">
    <property type="entry name" value="P450"/>
</dbReference>
<comment type="subcellular location">
    <subcellularLocation>
        <location evidence="2">Endoplasmic reticulum membrane</location>
    </subcellularLocation>
</comment>
<feature type="region of interest" description="Disordered" evidence="11">
    <location>
        <begin position="231"/>
        <end position="255"/>
    </location>
</feature>
<dbReference type="InterPro" id="IPR050196">
    <property type="entry name" value="Cytochrome_P450_Monoox"/>
</dbReference>
<comment type="cofactor">
    <cofactor evidence="1 9">
        <name>heme</name>
        <dbReference type="ChEBI" id="CHEBI:30413"/>
    </cofactor>
</comment>
<dbReference type="VEuPathDB" id="VectorBase:RSAN_028332"/>
<dbReference type="InterPro" id="IPR017972">
    <property type="entry name" value="Cyt_P450_CS"/>
</dbReference>
<evidence type="ECO:0000256" key="4">
    <source>
        <dbReference type="ARBA" id="ARBA00022617"/>
    </source>
</evidence>
<evidence type="ECO:0000313" key="13">
    <source>
        <dbReference type="Proteomes" id="UP000821837"/>
    </source>
</evidence>
<evidence type="ECO:0000256" key="10">
    <source>
        <dbReference type="RuleBase" id="RU000461"/>
    </source>
</evidence>
<evidence type="ECO:0000256" key="6">
    <source>
        <dbReference type="ARBA" id="ARBA00023004"/>
    </source>
</evidence>
<dbReference type="Pfam" id="PF00067">
    <property type="entry name" value="p450"/>
    <property type="match status" value="1"/>
</dbReference>
<protein>
    <recommendedName>
        <fullName evidence="14">Cytochrome P450</fullName>
    </recommendedName>
</protein>
<dbReference type="Gene3D" id="1.10.630.10">
    <property type="entry name" value="Cytochrome P450"/>
    <property type="match status" value="1"/>
</dbReference>
<reference evidence="12" key="1">
    <citation type="journal article" date="2020" name="Cell">
        <title>Large-Scale Comparative Analyses of Tick Genomes Elucidate Their Genetic Diversity and Vector Capacities.</title>
        <authorList>
            <consortium name="Tick Genome and Microbiome Consortium (TIGMIC)"/>
            <person name="Jia N."/>
            <person name="Wang J."/>
            <person name="Shi W."/>
            <person name="Du L."/>
            <person name="Sun Y."/>
            <person name="Zhan W."/>
            <person name="Jiang J.F."/>
            <person name="Wang Q."/>
            <person name="Zhang B."/>
            <person name="Ji P."/>
            <person name="Bell-Sakyi L."/>
            <person name="Cui X.M."/>
            <person name="Yuan T.T."/>
            <person name="Jiang B.G."/>
            <person name="Yang W.F."/>
            <person name="Lam T.T."/>
            <person name="Chang Q.C."/>
            <person name="Ding S.J."/>
            <person name="Wang X.J."/>
            <person name="Zhu J.G."/>
            <person name="Ruan X.D."/>
            <person name="Zhao L."/>
            <person name="Wei J.T."/>
            <person name="Ye R.Z."/>
            <person name="Que T.C."/>
            <person name="Du C.H."/>
            <person name="Zhou Y.H."/>
            <person name="Cheng J.X."/>
            <person name="Dai P.F."/>
            <person name="Guo W.B."/>
            <person name="Han X.H."/>
            <person name="Huang E.J."/>
            <person name="Li L.F."/>
            <person name="Wei W."/>
            <person name="Gao Y.C."/>
            <person name="Liu J.Z."/>
            <person name="Shao H.Z."/>
            <person name="Wang X."/>
            <person name="Wang C.C."/>
            <person name="Yang T.C."/>
            <person name="Huo Q.B."/>
            <person name="Li W."/>
            <person name="Chen H.Y."/>
            <person name="Chen S.E."/>
            <person name="Zhou L.G."/>
            <person name="Ni X.B."/>
            <person name="Tian J.H."/>
            <person name="Sheng Y."/>
            <person name="Liu T."/>
            <person name="Pan Y.S."/>
            <person name="Xia L.Y."/>
            <person name="Li J."/>
            <person name="Zhao F."/>
            <person name="Cao W.C."/>
        </authorList>
    </citation>
    <scope>NUCLEOTIDE SEQUENCE</scope>
    <source>
        <strain evidence="12">Rsan-2018</strain>
    </source>
</reference>
<keyword evidence="10" id="KW-0560">Oxidoreductase</keyword>
<sequence>MFVQLSPEYTSLSSKFDALLARVSPWLVAFLAWVFVVRPLVQWIKIWVALRPIPGPWDGIPFWFSVKAYWTHRKIIGLKDATAGNTGDIWRFKRRLFTPAFHFRVLENYMCHFNENGNVLIKKLEKHIDEKPNEALATFPLMQHLTLDIIGRVSMGTVLGMQTDSGNPFGKNLNRLSFMIVLRGFRPWMWIQQMYDLTYEGKVFRETLLDMEKFSMSVMQQRKEKLQEMELNNEGDGDGADDENDDDDDGNSKPIGKESIVLDYLLKKHLEESSYTIDEVKKDIDTIIFGGNDTTTSAMSWAFYLLGLHPDKQAKVHAELDEVFGTDRDRDVTKADVNQLKYLECCIKETLRLFPSIPLIGRHLEEDLVIDGYRIPKGANVYINLFSLHQNPKYFKDPQSFIPERFLTEEFTARHPFSYLPFSGGPKNCIGQRFALLESKVIMAKLLLKFSVESTRPLDQLRVSYEIIVKARGGLRVWFRRRPPVSDKWQVSTT</sequence>
<comment type="similarity">
    <text evidence="3 10">Belongs to the cytochrome P450 family.</text>
</comment>
<gene>
    <name evidence="12" type="ORF">HPB52_006107</name>
</gene>
<dbReference type="InterPro" id="IPR002401">
    <property type="entry name" value="Cyt_P450_E_grp-I"/>
</dbReference>
<evidence type="ECO:0000256" key="1">
    <source>
        <dbReference type="ARBA" id="ARBA00001971"/>
    </source>
</evidence>
<comment type="caution">
    <text evidence="12">The sequence shown here is derived from an EMBL/GenBank/DDBJ whole genome shotgun (WGS) entry which is preliminary data.</text>
</comment>
<dbReference type="GO" id="GO:0004497">
    <property type="term" value="F:monooxygenase activity"/>
    <property type="evidence" value="ECO:0007669"/>
    <property type="project" value="UniProtKB-KW"/>
</dbReference>
<dbReference type="GO" id="GO:0016705">
    <property type="term" value="F:oxidoreductase activity, acting on paired donors, with incorporation or reduction of molecular oxygen"/>
    <property type="evidence" value="ECO:0007669"/>
    <property type="project" value="InterPro"/>
</dbReference>
<keyword evidence="6 9" id="KW-0408">Iron</keyword>
<evidence type="ECO:0000256" key="11">
    <source>
        <dbReference type="SAM" id="MobiDB-lite"/>
    </source>
</evidence>
<dbReference type="GO" id="GO:0020037">
    <property type="term" value="F:heme binding"/>
    <property type="evidence" value="ECO:0007669"/>
    <property type="project" value="InterPro"/>
</dbReference>
<dbReference type="PRINTS" id="PR00463">
    <property type="entry name" value="EP450I"/>
</dbReference>
<keyword evidence="9 10" id="KW-0479">Metal-binding</keyword>
<evidence type="ECO:0000256" key="3">
    <source>
        <dbReference type="ARBA" id="ARBA00010617"/>
    </source>
</evidence>
<dbReference type="PANTHER" id="PTHR24291">
    <property type="entry name" value="CYTOCHROME P450 FAMILY 4"/>
    <property type="match status" value="1"/>
</dbReference>
<keyword evidence="8" id="KW-0472">Membrane</keyword>
<feature type="binding site" description="axial binding residue" evidence="9">
    <location>
        <position position="429"/>
    </location>
    <ligand>
        <name>heme</name>
        <dbReference type="ChEBI" id="CHEBI:30413"/>
    </ligand>
    <ligandPart>
        <name>Fe</name>
        <dbReference type="ChEBI" id="CHEBI:18248"/>
    </ligandPart>
</feature>
<keyword evidence="5" id="KW-0256">Endoplasmic reticulum</keyword>
<dbReference type="Proteomes" id="UP000821837">
    <property type="component" value="Chromosome 1"/>
</dbReference>
<dbReference type="GO" id="GO:0005506">
    <property type="term" value="F:iron ion binding"/>
    <property type="evidence" value="ECO:0007669"/>
    <property type="project" value="InterPro"/>
</dbReference>
<dbReference type="InterPro" id="IPR036396">
    <property type="entry name" value="Cyt_P450_sf"/>
</dbReference>
<keyword evidence="13" id="KW-1185">Reference proteome</keyword>
<dbReference type="InterPro" id="IPR001128">
    <property type="entry name" value="Cyt_P450"/>
</dbReference>
<evidence type="ECO:0000256" key="9">
    <source>
        <dbReference type="PIRSR" id="PIRSR602401-1"/>
    </source>
</evidence>
<dbReference type="GO" id="GO:0005789">
    <property type="term" value="C:endoplasmic reticulum membrane"/>
    <property type="evidence" value="ECO:0007669"/>
    <property type="project" value="UniProtKB-SubCell"/>
</dbReference>
<dbReference type="PANTHER" id="PTHR24291:SF189">
    <property type="entry name" value="CYTOCHROME P450 4C3-RELATED"/>
    <property type="match status" value="1"/>
</dbReference>
<evidence type="ECO:0000256" key="7">
    <source>
        <dbReference type="ARBA" id="ARBA00023033"/>
    </source>
</evidence>
<evidence type="ECO:0000313" key="12">
    <source>
        <dbReference type="EMBL" id="KAH7982601.1"/>
    </source>
</evidence>
<keyword evidence="4 9" id="KW-0349">Heme</keyword>
<dbReference type="EMBL" id="JABSTV010001245">
    <property type="protein sequence ID" value="KAH7982601.1"/>
    <property type="molecule type" value="Genomic_DNA"/>
</dbReference>
<keyword evidence="7 10" id="KW-0503">Monooxygenase</keyword>
<name>A0A9D4QJR5_RHISA</name>
<reference evidence="12" key="2">
    <citation type="submission" date="2021-09" db="EMBL/GenBank/DDBJ databases">
        <authorList>
            <person name="Jia N."/>
            <person name="Wang J."/>
            <person name="Shi W."/>
            <person name="Du L."/>
            <person name="Sun Y."/>
            <person name="Zhan W."/>
            <person name="Jiang J."/>
            <person name="Wang Q."/>
            <person name="Zhang B."/>
            <person name="Ji P."/>
            <person name="Sakyi L.B."/>
            <person name="Cui X."/>
            <person name="Yuan T."/>
            <person name="Jiang B."/>
            <person name="Yang W."/>
            <person name="Lam T.T.-Y."/>
            <person name="Chang Q."/>
            <person name="Ding S."/>
            <person name="Wang X."/>
            <person name="Zhu J."/>
            <person name="Ruan X."/>
            <person name="Zhao L."/>
            <person name="Wei J."/>
            <person name="Que T."/>
            <person name="Du C."/>
            <person name="Cheng J."/>
            <person name="Dai P."/>
            <person name="Han X."/>
            <person name="Huang E."/>
            <person name="Gao Y."/>
            <person name="Liu J."/>
            <person name="Shao H."/>
            <person name="Ye R."/>
            <person name="Li L."/>
            <person name="Wei W."/>
            <person name="Wang X."/>
            <person name="Wang C."/>
            <person name="Huo Q."/>
            <person name="Li W."/>
            <person name="Guo W."/>
            <person name="Chen H."/>
            <person name="Chen S."/>
            <person name="Zhou L."/>
            <person name="Zhou L."/>
            <person name="Ni X."/>
            <person name="Tian J."/>
            <person name="Zhou Y."/>
            <person name="Sheng Y."/>
            <person name="Liu T."/>
            <person name="Pan Y."/>
            <person name="Xia L."/>
            <person name="Li J."/>
            <person name="Zhao F."/>
            <person name="Cao W."/>
        </authorList>
    </citation>
    <scope>NUCLEOTIDE SEQUENCE</scope>
    <source>
        <strain evidence="12">Rsan-2018</strain>
        <tissue evidence="12">Larvae</tissue>
    </source>
</reference>